<feature type="region of interest" description="Disordered" evidence="1">
    <location>
        <begin position="35"/>
        <end position="93"/>
    </location>
</feature>
<gene>
    <name evidence="2" type="ORF">AVEN_56284_1</name>
</gene>
<protein>
    <submittedName>
        <fullName evidence="2">Uncharacterized protein</fullName>
    </submittedName>
</protein>
<dbReference type="Proteomes" id="UP000499080">
    <property type="component" value="Unassembled WGS sequence"/>
</dbReference>
<dbReference type="AlphaFoldDB" id="A0A4Y2TZ43"/>
<evidence type="ECO:0000256" key="1">
    <source>
        <dbReference type="SAM" id="MobiDB-lite"/>
    </source>
</evidence>
<organism evidence="2 3">
    <name type="scientific">Araneus ventricosus</name>
    <name type="common">Orbweaver spider</name>
    <name type="synonym">Epeira ventricosa</name>
    <dbReference type="NCBI Taxonomy" id="182803"/>
    <lineage>
        <taxon>Eukaryota</taxon>
        <taxon>Metazoa</taxon>
        <taxon>Ecdysozoa</taxon>
        <taxon>Arthropoda</taxon>
        <taxon>Chelicerata</taxon>
        <taxon>Arachnida</taxon>
        <taxon>Araneae</taxon>
        <taxon>Araneomorphae</taxon>
        <taxon>Entelegynae</taxon>
        <taxon>Araneoidea</taxon>
        <taxon>Araneidae</taxon>
        <taxon>Araneus</taxon>
    </lineage>
</organism>
<evidence type="ECO:0000313" key="2">
    <source>
        <dbReference type="EMBL" id="GBO05898.1"/>
    </source>
</evidence>
<accession>A0A4Y2TZ43</accession>
<reference evidence="2 3" key="1">
    <citation type="journal article" date="2019" name="Sci. Rep.">
        <title>Orb-weaving spider Araneus ventricosus genome elucidates the spidroin gene catalogue.</title>
        <authorList>
            <person name="Kono N."/>
            <person name="Nakamura H."/>
            <person name="Ohtoshi R."/>
            <person name="Moran D.A.P."/>
            <person name="Shinohara A."/>
            <person name="Yoshida Y."/>
            <person name="Fujiwara M."/>
            <person name="Mori M."/>
            <person name="Tomita M."/>
            <person name="Arakawa K."/>
        </authorList>
    </citation>
    <scope>NUCLEOTIDE SEQUENCE [LARGE SCALE GENOMIC DNA]</scope>
</reference>
<feature type="compositionally biased region" description="Basic and acidic residues" evidence="1">
    <location>
        <begin position="48"/>
        <end position="58"/>
    </location>
</feature>
<keyword evidence="3" id="KW-1185">Reference proteome</keyword>
<comment type="caution">
    <text evidence="2">The sequence shown here is derived from an EMBL/GenBank/DDBJ whole genome shotgun (WGS) entry which is preliminary data.</text>
</comment>
<name>A0A4Y2TZ43_ARAVE</name>
<dbReference type="EMBL" id="BGPR01032372">
    <property type="protein sequence ID" value="GBO05898.1"/>
    <property type="molecule type" value="Genomic_DNA"/>
</dbReference>
<evidence type="ECO:0000313" key="3">
    <source>
        <dbReference type="Proteomes" id="UP000499080"/>
    </source>
</evidence>
<proteinExistence type="predicted"/>
<sequence>MQRTGNRAASCNGWRRIEVVSFQNRVISRIPDRIVRGKVPPSPSLPSKRQEFHSEWKSSPKNRSPVAARYPKSPLGNSGGRNKNTGSKGQKKRQALNDASLCFQSFQEYSGFPGTQHEINTFLYFSFSHRLRMIDILYPSHTEPGGPASLKICLKQRQRPV</sequence>